<gene>
    <name evidence="2" type="ORF">Tci_553002</name>
</gene>
<evidence type="ECO:0000256" key="1">
    <source>
        <dbReference type="SAM" id="MobiDB-lite"/>
    </source>
</evidence>
<name>A0A699IRW5_TANCI</name>
<evidence type="ECO:0000313" key="2">
    <source>
        <dbReference type="EMBL" id="GEZ81029.1"/>
    </source>
</evidence>
<protein>
    <submittedName>
        <fullName evidence="2">Uncharacterized protein</fullName>
    </submittedName>
</protein>
<dbReference type="EMBL" id="BKCJ010326662">
    <property type="protein sequence ID" value="GEZ81029.1"/>
    <property type="molecule type" value="Genomic_DNA"/>
</dbReference>
<feature type="region of interest" description="Disordered" evidence="1">
    <location>
        <begin position="1"/>
        <end position="44"/>
    </location>
</feature>
<organism evidence="2">
    <name type="scientific">Tanacetum cinerariifolium</name>
    <name type="common">Dalmatian daisy</name>
    <name type="synonym">Chrysanthemum cinerariifolium</name>
    <dbReference type="NCBI Taxonomy" id="118510"/>
    <lineage>
        <taxon>Eukaryota</taxon>
        <taxon>Viridiplantae</taxon>
        <taxon>Streptophyta</taxon>
        <taxon>Embryophyta</taxon>
        <taxon>Tracheophyta</taxon>
        <taxon>Spermatophyta</taxon>
        <taxon>Magnoliopsida</taxon>
        <taxon>eudicotyledons</taxon>
        <taxon>Gunneridae</taxon>
        <taxon>Pentapetalae</taxon>
        <taxon>asterids</taxon>
        <taxon>campanulids</taxon>
        <taxon>Asterales</taxon>
        <taxon>Asteraceae</taxon>
        <taxon>Asteroideae</taxon>
        <taxon>Anthemideae</taxon>
        <taxon>Anthemidinae</taxon>
        <taxon>Tanacetum</taxon>
    </lineage>
</organism>
<feature type="non-terminal residue" evidence="2">
    <location>
        <position position="1"/>
    </location>
</feature>
<reference evidence="2" key="1">
    <citation type="journal article" date="2019" name="Sci. Rep.">
        <title>Draft genome of Tanacetum cinerariifolium, the natural source of mosquito coil.</title>
        <authorList>
            <person name="Yamashiro T."/>
            <person name="Shiraishi A."/>
            <person name="Satake H."/>
            <person name="Nakayama K."/>
        </authorList>
    </citation>
    <scope>NUCLEOTIDE SEQUENCE</scope>
</reference>
<comment type="caution">
    <text evidence="2">The sequence shown here is derived from an EMBL/GenBank/DDBJ whole genome shotgun (WGS) entry which is preliminary data.</text>
</comment>
<feature type="compositionally biased region" description="Basic and acidic residues" evidence="1">
    <location>
        <begin position="10"/>
        <end position="42"/>
    </location>
</feature>
<accession>A0A699IRW5</accession>
<dbReference type="AlphaFoldDB" id="A0A699IRW5"/>
<proteinExistence type="predicted"/>
<sequence length="69" mass="7698">DNNVGDQEDPNTKDKQEVKKDDDQEIENVKDKKGKNVKDQQVSERIINETADTITSLQSEVASLEAKGP</sequence>